<name>A0ABS4PWV1_9PSEU</name>
<feature type="chain" id="PRO_5046778308" description="Peptidase inhibitor family I36" evidence="1">
    <location>
        <begin position="25"/>
        <end position="123"/>
    </location>
</feature>
<proteinExistence type="predicted"/>
<accession>A0ABS4PWV1</accession>
<evidence type="ECO:0000313" key="2">
    <source>
        <dbReference type="EMBL" id="MBP2183904.1"/>
    </source>
</evidence>
<keyword evidence="3" id="KW-1185">Reference proteome</keyword>
<feature type="signal peptide" evidence="1">
    <location>
        <begin position="1"/>
        <end position="24"/>
    </location>
</feature>
<evidence type="ECO:0008006" key="4">
    <source>
        <dbReference type="Google" id="ProtNLM"/>
    </source>
</evidence>
<evidence type="ECO:0000256" key="1">
    <source>
        <dbReference type="SAM" id="SignalP"/>
    </source>
</evidence>
<protein>
    <recommendedName>
        <fullName evidence="4">Peptidase inhibitor family I36</fullName>
    </recommendedName>
</protein>
<evidence type="ECO:0000313" key="3">
    <source>
        <dbReference type="Proteomes" id="UP000741013"/>
    </source>
</evidence>
<dbReference type="EMBL" id="JAGGMS010000001">
    <property type="protein sequence ID" value="MBP2183904.1"/>
    <property type="molecule type" value="Genomic_DNA"/>
</dbReference>
<gene>
    <name evidence="2" type="ORF">JOM49_005430</name>
</gene>
<dbReference type="Proteomes" id="UP000741013">
    <property type="component" value="Unassembled WGS sequence"/>
</dbReference>
<dbReference type="Pfam" id="PF03995">
    <property type="entry name" value="Inhibitor_I36"/>
    <property type="match status" value="1"/>
</dbReference>
<comment type="caution">
    <text evidence="2">The sequence shown here is derived from an EMBL/GenBank/DDBJ whole genome shotgun (WGS) entry which is preliminary data.</text>
</comment>
<keyword evidence="1" id="KW-0732">Signal</keyword>
<organism evidence="2 3">
    <name type="scientific">Amycolatopsis magusensis</name>
    <dbReference type="NCBI Taxonomy" id="882444"/>
    <lineage>
        <taxon>Bacteria</taxon>
        <taxon>Bacillati</taxon>
        <taxon>Actinomycetota</taxon>
        <taxon>Actinomycetes</taxon>
        <taxon>Pseudonocardiales</taxon>
        <taxon>Pseudonocardiaceae</taxon>
        <taxon>Amycolatopsis</taxon>
    </lineage>
</organism>
<sequence>MRRIINACAALGLLTLAAATPAAANSVATQTPHAAPSATLECPPGWFCAWAQDSGRRLATQVSIPDLRVHDMDNQVDYLWNRTSVTWCAHQGISYTGPVMRVSPGWKGGVLPQEGISSLMRAC</sequence>
<dbReference type="RefSeq" id="WP_209666986.1">
    <property type="nucleotide sequence ID" value="NZ_JAGGMS010000001.1"/>
</dbReference>
<reference evidence="2 3" key="1">
    <citation type="submission" date="2021-03" db="EMBL/GenBank/DDBJ databases">
        <title>Sequencing the genomes of 1000 actinobacteria strains.</title>
        <authorList>
            <person name="Klenk H.-P."/>
        </authorList>
    </citation>
    <scope>NUCLEOTIDE SEQUENCE [LARGE SCALE GENOMIC DNA]</scope>
    <source>
        <strain evidence="2 3">DSM 45510</strain>
    </source>
</reference>